<comment type="caution">
    <text evidence="1">The sequence shown here is derived from an EMBL/GenBank/DDBJ whole genome shotgun (WGS) entry which is preliminary data.</text>
</comment>
<proteinExistence type="predicted"/>
<dbReference type="AlphaFoldDB" id="A0A2M7TFE7"/>
<accession>A0A2M7TFE7</accession>
<name>A0A2M7TFE7_UNCKA</name>
<dbReference type="EMBL" id="PFNL01000172">
    <property type="protein sequence ID" value="PIZ44573.1"/>
    <property type="molecule type" value="Genomic_DNA"/>
</dbReference>
<evidence type="ECO:0000313" key="2">
    <source>
        <dbReference type="Proteomes" id="UP000228920"/>
    </source>
</evidence>
<organism evidence="1 2">
    <name type="scientific">candidate division WWE3 bacterium CG_4_10_14_0_2_um_filter_41_14</name>
    <dbReference type="NCBI Taxonomy" id="1975072"/>
    <lineage>
        <taxon>Bacteria</taxon>
        <taxon>Katanobacteria</taxon>
    </lineage>
</organism>
<protein>
    <submittedName>
        <fullName evidence="1">Uncharacterized protein</fullName>
    </submittedName>
</protein>
<dbReference type="Proteomes" id="UP000228920">
    <property type="component" value="Unassembled WGS sequence"/>
</dbReference>
<reference evidence="2" key="1">
    <citation type="submission" date="2017-09" db="EMBL/GenBank/DDBJ databases">
        <title>Depth-based differentiation of microbial function through sediment-hosted aquifers and enrichment of novel symbionts in the deep terrestrial subsurface.</title>
        <authorList>
            <person name="Probst A.J."/>
            <person name="Ladd B."/>
            <person name="Jarett J.K."/>
            <person name="Geller-Mcgrath D.E."/>
            <person name="Sieber C.M.K."/>
            <person name="Emerson J.B."/>
            <person name="Anantharaman K."/>
            <person name="Thomas B.C."/>
            <person name="Malmstrom R."/>
            <person name="Stieglmeier M."/>
            <person name="Klingl A."/>
            <person name="Woyke T."/>
            <person name="Ryan C.M."/>
            <person name="Banfield J.F."/>
        </authorList>
    </citation>
    <scope>NUCLEOTIDE SEQUENCE [LARGE SCALE GENOMIC DNA]</scope>
</reference>
<sequence length="132" mass="15229">MWRPRSFRTFSFTLLHKEEAMYVDAMFLGVVLKYRELLRAFGLKEVALRQLLRPTVAHPDADHQYVQFDTASPICGECLWVPPASMCGCGLSHRDQVEWLVLDIIEALLLQGVLIQSQMGRLGMPCWEQYEN</sequence>
<evidence type="ECO:0000313" key="1">
    <source>
        <dbReference type="EMBL" id="PIZ44573.1"/>
    </source>
</evidence>
<gene>
    <name evidence="1" type="ORF">COY32_06205</name>
</gene>